<reference evidence="2" key="2">
    <citation type="submission" date="2020-09" db="EMBL/GenBank/DDBJ databases">
        <authorList>
            <person name="Sun Q."/>
            <person name="Zhou Y."/>
        </authorList>
    </citation>
    <scope>NUCLEOTIDE SEQUENCE</scope>
    <source>
        <strain evidence="2">CGMCC 1.15533</strain>
    </source>
</reference>
<accession>A0A917A5I4</accession>
<dbReference type="RefSeq" id="WP_068989363.1">
    <property type="nucleotide sequence ID" value="NZ_BMJN01000004.1"/>
</dbReference>
<comment type="caution">
    <text evidence="2">The sequence shown here is derived from an EMBL/GenBank/DDBJ whole genome shotgun (WGS) entry which is preliminary data.</text>
</comment>
<evidence type="ECO:0000256" key="1">
    <source>
        <dbReference type="SAM" id="MobiDB-lite"/>
    </source>
</evidence>
<sequence>MPIYTATKNLVFSSLDKEVIVGETIELDKDYADKVNENLKLTFPDVSAVLVPVDEVLQEKPPKKSPRNKKVEAAPEVAEDGETE</sequence>
<dbReference type="AlphaFoldDB" id="A0A917A5I4"/>
<feature type="region of interest" description="Disordered" evidence="1">
    <location>
        <begin position="56"/>
        <end position="84"/>
    </location>
</feature>
<dbReference type="OrthoDB" id="2237265at2"/>
<evidence type="ECO:0000313" key="3">
    <source>
        <dbReference type="Proteomes" id="UP000660801"/>
    </source>
</evidence>
<protein>
    <submittedName>
        <fullName evidence="2">Uncharacterized protein</fullName>
    </submittedName>
</protein>
<keyword evidence="3" id="KW-1185">Reference proteome</keyword>
<reference evidence="2" key="1">
    <citation type="journal article" date="2014" name="Int. J. Syst. Evol. Microbiol.">
        <title>Complete genome sequence of Corynebacterium casei LMG S-19264T (=DSM 44701T), isolated from a smear-ripened cheese.</title>
        <authorList>
            <consortium name="US DOE Joint Genome Institute (JGI-PGF)"/>
            <person name="Walter F."/>
            <person name="Albersmeier A."/>
            <person name="Kalinowski J."/>
            <person name="Ruckert C."/>
        </authorList>
    </citation>
    <scope>NUCLEOTIDE SEQUENCE</scope>
    <source>
        <strain evidence="2">CGMCC 1.15533</strain>
    </source>
</reference>
<evidence type="ECO:0000313" key="2">
    <source>
        <dbReference type="EMBL" id="GGE26318.1"/>
    </source>
</evidence>
<name>A0A917A5I4_9STRE</name>
<gene>
    <name evidence="2" type="ORF">GCM10011510_04360</name>
</gene>
<proteinExistence type="predicted"/>
<organism evidence="2 3">
    <name type="scientific">Streptococcus himalayensis</name>
    <dbReference type="NCBI Taxonomy" id="1888195"/>
    <lineage>
        <taxon>Bacteria</taxon>
        <taxon>Bacillati</taxon>
        <taxon>Bacillota</taxon>
        <taxon>Bacilli</taxon>
        <taxon>Lactobacillales</taxon>
        <taxon>Streptococcaceae</taxon>
        <taxon>Streptococcus</taxon>
    </lineage>
</organism>
<dbReference type="Proteomes" id="UP000660801">
    <property type="component" value="Unassembled WGS sequence"/>
</dbReference>
<dbReference type="EMBL" id="BMJN01000004">
    <property type="protein sequence ID" value="GGE26318.1"/>
    <property type="molecule type" value="Genomic_DNA"/>
</dbReference>